<dbReference type="SUPFAM" id="SSF56059">
    <property type="entry name" value="Glutathione synthetase ATP-binding domain-like"/>
    <property type="match status" value="1"/>
</dbReference>
<comment type="caution">
    <text evidence="1">The sequence shown here is derived from an EMBL/GenBank/DDBJ whole genome shotgun (WGS) entry which is preliminary data.</text>
</comment>
<evidence type="ECO:0008006" key="3">
    <source>
        <dbReference type="Google" id="ProtNLM"/>
    </source>
</evidence>
<dbReference type="Proteomes" id="UP000295418">
    <property type="component" value="Unassembled WGS sequence"/>
</dbReference>
<evidence type="ECO:0000313" key="2">
    <source>
        <dbReference type="Proteomes" id="UP000295418"/>
    </source>
</evidence>
<proteinExistence type="predicted"/>
<name>A0A4R4E954_9BACL</name>
<dbReference type="EMBL" id="SKFG01000020">
    <property type="protein sequence ID" value="TCZ75410.1"/>
    <property type="molecule type" value="Genomic_DNA"/>
</dbReference>
<protein>
    <recommendedName>
        <fullName evidence="3">YheC/YheD family protein</fullName>
    </recommendedName>
</protein>
<sequence length="253" mass="29490">MSKKYRSTHITGKLTVHHYLLSSSSIKHYLPHTIPFSKANLERMISRYKMLYIKPNAGSQGIGIYQLVRDNKRYTLKSTSKINKSFASLQQLYDYIKPRLRKKYIIQQGIYLEKVNGNTYDLRTMIQRKPKKAWAVTGTFAKIARPNMIVNNYYQGSRVAMMNQLFDRLNLDAAQSNARMAQIHKVSHKIAEQLSKKKSGLYELGIDYAYDHHGHLWVLEVNSRHPQIYLLKKIAPDMYNRMLKYAKSIGRSS</sequence>
<dbReference type="InterPro" id="IPR026838">
    <property type="entry name" value="YheC/D"/>
</dbReference>
<gene>
    <name evidence="1" type="ORF">E0485_17575</name>
</gene>
<dbReference type="Pfam" id="PF14398">
    <property type="entry name" value="ATPgrasp_YheCD"/>
    <property type="match status" value="1"/>
</dbReference>
<accession>A0A4R4E954</accession>
<evidence type="ECO:0000313" key="1">
    <source>
        <dbReference type="EMBL" id="TCZ75410.1"/>
    </source>
</evidence>
<dbReference type="Gene3D" id="3.30.470.20">
    <property type="entry name" value="ATP-grasp fold, B domain"/>
    <property type="match status" value="1"/>
</dbReference>
<dbReference type="AlphaFoldDB" id="A0A4R4E954"/>
<reference evidence="1 2" key="1">
    <citation type="submission" date="2019-03" db="EMBL/GenBank/DDBJ databases">
        <authorList>
            <person name="Kim M.K.M."/>
        </authorList>
    </citation>
    <scope>NUCLEOTIDE SEQUENCE [LARGE SCALE GENOMIC DNA]</scope>
    <source>
        <strain evidence="1 2">18JY21-1</strain>
    </source>
</reference>
<dbReference type="OrthoDB" id="7869153at2"/>
<dbReference type="RefSeq" id="WP_132419375.1">
    <property type="nucleotide sequence ID" value="NZ_SKFG01000020.1"/>
</dbReference>
<keyword evidence="2" id="KW-1185">Reference proteome</keyword>
<organism evidence="1 2">
    <name type="scientific">Paenibacillus albiflavus</name>
    <dbReference type="NCBI Taxonomy" id="2545760"/>
    <lineage>
        <taxon>Bacteria</taxon>
        <taxon>Bacillati</taxon>
        <taxon>Bacillota</taxon>
        <taxon>Bacilli</taxon>
        <taxon>Bacillales</taxon>
        <taxon>Paenibacillaceae</taxon>
        <taxon>Paenibacillus</taxon>
    </lineage>
</organism>